<keyword evidence="2" id="KW-1133">Transmembrane helix</keyword>
<dbReference type="Proteomes" id="UP000594637">
    <property type="component" value="Chromosome"/>
</dbReference>
<keyword evidence="2" id="KW-0812">Transmembrane</keyword>
<dbReference type="AlphaFoldDB" id="A0A7T0LK72"/>
<keyword evidence="4" id="KW-1185">Reference proteome</keyword>
<keyword evidence="2" id="KW-0472">Membrane</keyword>
<organism evidence="3 4">
    <name type="scientific">Actinomyces respiraculi</name>
    <dbReference type="NCBI Taxonomy" id="2744574"/>
    <lineage>
        <taxon>Bacteria</taxon>
        <taxon>Bacillati</taxon>
        <taxon>Actinomycetota</taxon>
        <taxon>Actinomycetes</taxon>
        <taxon>Actinomycetales</taxon>
        <taxon>Actinomycetaceae</taxon>
        <taxon>Actinomyces</taxon>
    </lineage>
</organism>
<protein>
    <submittedName>
        <fullName evidence="3">Uncharacterized protein</fullName>
    </submittedName>
</protein>
<dbReference type="KEGG" id="arep:ID810_11450"/>
<feature type="compositionally biased region" description="Low complexity" evidence="1">
    <location>
        <begin position="156"/>
        <end position="168"/>
    </location>
</feature>
<evidence type="ECO:0000256" key="2">
    <source>
        <dbReference type="SAM" id="Phobius"/>
    </source>
</evidence>
<evidence type="ECO:0000313" key="4">
    <source>
        <dbReference type="Proteomes" id="UP000594637"/>
    </source>
</evidence>
<feature type="region of interest" description="Disordered" evidence="1">
    <location>
        <begin position="129"/>
        <end position="168"/>
    </location>
</feature>
<reference evidence="3 4" key="1">
    <citation type="submission" date="2020-11" db="EMBL/GenBank/DDBJ databases">
        <title>Actinomyces sp. ZJ750.</title>
        <authorList>
            <person name="Zhou J."/>
        </authorList>
    </citation>
    <scope>NUCLEOTIDE SEQUENCE [LARGE SCALE GENOMIC DNA]</scope>
    <source>
        <strain evidence="3 4">ZJ750</strain>
    </source>
</reference>
<sequence>MTMVRKVVVGVVGVVVVLVLAVVGFMWWSVRPGTPDLPLELEALRSEAQSVSETGPFSVPGGWRAVLFSVETSGAWVQIWSEDESGPVDHDFVEVGTSGVVGSCTVAVLETHPGWSGRKDGGQTGWALLHVSCPPRPSASPSETATTGPSAPPSATPSASASAGGTQR</sequence>
<feature type="compositionally biased region" description="Low complexity" evidence="1">
    <location>
        <begin position="139"/>
        <end position="149"/>
    </location>
</feature>
<evidence type="ECO:0000256" key="1">
    <source>
        <dbReference type="SAM" id="MobiDB-lite"/>
    </source>
</evidence>
<dbReference type="EMBL" id="CP063989">
    <property type="protein sequence ID" value="QPL05309.1"/>
    <property type="molecule type" value="Genomic_DNA"/>
</dbReference>
<name>A0A7T0LK72_9ACTO</name>
<evidence type="ECO:0000313" key="3">
    <source>
        <dbReference type="EMBL" id="QPL05309.1"/>
    </source>
</evidence>
<gene>
    <name evidence="3" type="ORF">ID810_11450</name>
</gene>
<accession>A0A7T0LK72</accession>
<feature type="transmembrane region" description="Helical" evidence="2">
    <location>
        <begin position="7"/>
        <end position="28"/>
    </location>
</feature>
<dbReference type="RefSeq" id="WP_166858313.1">
    <property type="nucleotide sequence ID" value="NZ_CP063989.1"/>
</dbReference>
<proteinExistence type="predicted"/>